<feature type="domain" description="Methyltransferase" evidence="3">
    <location>
        <begin position="55"/>
        <end position="148"/>
    </location>
</feature>
<organism evidence="4 5">
    <name type="scientific">Actinacidiphila polyblastidii</name>
    <dbReference type="NCBI Taxonomy" id="3110430"/>
    <lineage>
        <taxon>Bacteria</taxon>
        <taxon>Bacillati</taxon>
        <taxon>Actinomycetota</taxon>
        <taxon>Actinomycetes</taxon>
        <taxon>Kitasatosporales</taxon>
        <taxon>Streptomycetaceae</taxon>
        <taxon>Actinacidiphila</taxon>
    </lineage>
</organism>
<keyword evidence="5" id="KW-1185">Reference proteome</keyword>
<accession>A0ABU7PKF3</accession>
<dbReference type="Pfam" id="PF13649">
    <property type="entry name" value="Methyltransf_25"/>
    <property type="match status" value="1"/>
</dbReference>
<dbReference type="EC" id="2.1.-.-" evidence="4"/>
<evidence type="ECO:0000256" key="2">
    <source>
        <dbReference type="ARBA" id="ARBA00022679"/>
    </source>
</evidence>
<dbReference type="RefSeq" id="WP_330800004.1">
    <property type="nucleotide sequence ID" value="NZ_JAZEWV010000043.1"/>
</dbReference>
<dbReference type="InterPro" id="IPR029063">
    <property type="entry name" value="SAM-dependent_MTases_sf"/>
</dbReference>
<evidence type="ECO:0000313" key="5">
    <source>
        <dbReference type="Proteomes" id="UP001344658"/>
    </source>
</evidence>
<name>A0ABU7PKF3_9ACTN</name>
<reference evidence="4 5" key="1">
    <citation type="submission" date="2023-12" db="EMBL/GenBank/DDBJ databases">
        <title>Streptomyces sp. V4-01.</title>
        <authorList>
            <person name="Somphong A."/>
            <person name="Phongsopitanun W."/>
        </authorList>
    </citation>
    <scope>NUCLEOTIDE SEQUENCE [LARGE SCALE GENOMIC DNA]</scope>
    <source>
        <strain evidence="4 5">V4-01</strain>
    </source>
</reference>
<dbReference type="Gene3D" id="3.40.50.150">
    <property type="entry name" value="Vaccinia Virus protein VP39"/>
    <property type="match status" value="1"/>
</dbReference>
<keyword evidence="2 4" id="KW-0808">Transferase</keyword>
<keyword evidence="1 4" id="KW-0489">Methyltransferase</keyword>
<dbReference type="InterPro" id="IPR041698">
    <property type="entry name" value="Methyltransf_25"/>
</dbReference>
<proteinExistence type="predicted"/>
<dbReference type="PANTHER" id="PTHR43861">
    <property type="entry name" value="TRANS-ACONITATE 2-METHYLTRANSFERASE-RELATED"/>
    <property type="match status" value="1"/>
</dbReference>
<dbReference type="EMBL" id="JAZEWV010000043">
    <property type="protein sequence ID" value="MEE4546300.1"/>
    <property type="molecule type" value="Genomic_DNA"/>
</dbReference>
<gene>
    <name evidence="4" type="ORF">V2S66_30610</name>
</gene>
<dbReference type="GO" id="GO:0008168">
    <property type="term" value="F:methyltransferase activity"/>
    <property type="evidence" value="ECO:0007669"/>
    <property type="project" value="UniProtKB-KW"/>
</dbReference>
<comment type="caution">
    <text evidence="4">The sequence shown here is derived from an EMBL/GenBank/DDBJ whole genome shotgun (WGS) entry which is preliminary data.</text>
</comment>
<evidence type="ECO:0000259" key="3">
    <source>
        <dbReference type="Pfam" id="PF13649"/>
    </source>
</evidence>
<evidence type="ECO:0000313" key="4">
    <source>
        <dbReference type="EMBL" id="MEE4546300.1"/>
    </source>
</evidence>
<dbReference type="CDD" id="cd02440">
    <property type="entry name" value="AdoMet_MTases"/>
    <property type="match status" value="1"/>
</dbReference>
<dbReference type="GO" id="GO:0032259">
    <property type="term" value="P:methylation"/>
    <property type="evidence" value="ECO:0007669"/>
    <property type="project" value="UniProtKB-KW"/>
</dbReference>
<evidence type="ECO:0000256" key="1">
    <source>
        <dbReference type="ARBA" id="ARBA00022603"/>
    </source>
</evidence>
<sequence length="219" mass="22971">MSAEAAFLRETRTSYDAIAGAYAAEFAEELAGKPYEKAMLGAFAELVAADGGGPVVEAGSGPGQVTAYLARLGVDVTGVELSPRMVESARERYPAQRFVQGTMTDLAAAGVADGSLGGIAAVYSVIHIPTPELPGVLAGFRRALRPGGRLLLVFQTGDELIRRTEAFGQDIALEYHWRQPEAVADLLAAAGLPVGARFTREPEAAEKSPRAALFAVRPA</sequence>
<dbReference type="SUPFAM" id="SSF53335">
    <property type="entry name" value="S-adenosyl-L-methionine-dependent methyltransferases"/>
    <property type="match status" value="1"/>
</dbReference>
<protein>
    <submittedName>
        <fullName evidence="4">Class I SAM-dependent methyltransferase</fullName>
        <ecNumber evidence="4">2.1.-.-</ecNumber>
    </submittedName>
</protein>
<dbReference type="Proteomes" id="UP001344658">
    <property type="component" value="Unassembled WGS sequence"/>
</dbReference>
<dbReference type="PANTHER" id="PTHR43861:SF1">
    <property type="entry name" value="TRANS-ACONITATE 2-METHYLTRANSFERASE"/>
    <property type="match status" value="1"/>
</dbReference>